<dbReference type="RefSeq" id="WP_080022769.1">
    <property type="nucleotide sequence ID" value="NZ_LTAY01000037.1"/>
</dbReference>
<evidence type="ECO:0000256" key="1">
    <source>
        <dbReference type="SAM" id="Coils"/>
    </source>
</evidence>
<dbReference type="InterPro" id="IPR058637">
    <property type="entry name" value="YknX-like_C"/>
</dbReference>
<name>A0A1V4SVG7_9CLOT</name>
<sequence>MGKKKILGILISIGLIGSFTWTYINRVNEKNTREVETNRETAVLVQKIGQSSYGDKIKYSGKLSYGEEQKVMSILDSKVVYVGVKEGDYVKKGDIILKFDSSDIDKNLEKVKSNYSEALNKGKESLKKLDGLKDNLKTNEDELKKLKESKEKLESEIKELENSLNNLEEKKDEISIEEYEKLKEEKNKENIKKKSELLKVSAEIKTKEVEILALKKSVEGIDKIDLGALEGNGNNKVYEQMEKLKESYTIKAGIDGKITNLNAFLNEKIENKMLPAVTISNENVLEMKFGVDEEYLSNFKVGDKIEVQIEGDKGKYKDIGIVKKIDKKSDLRTGQYNVYLEIKNNGNYKINDYVSFFLQNNSNVSNDMISKNCIIREGDKTFVYVVKDNIVNKKEVKTGEEGTHKIRIKEGLSTDDLVIEKGKEYVKEGQKVNIVEGEK</sequence>
<dbReference type="Gene3D" id="2.40.420.20">
    <property type="match status" value="1"/>
</dbReference>
<dbReference type="Pfam" id="PF25989">
    <property type="entry name" value="YknX_C"/>
    <property type="match status" value="1"/>
</dbReference>
<dbReference type="Proteomes" id="UP000191448">
    <property type="component" value="Unassembled WGS sequence"/>
</dbReference>
<organism evidence="3 4">
    <name type="scientific">Clostridium thermobutyricum DSM 4928</name>
    <dbReference type="NCBI Taxonomy" id="1121339"/>
    <lineage>
        <taxon>Bacteria</taxon>
        <taxon>Bacillati</taxon>
        <taxon>Bacillota</taxon>
        <taxon>Clostridia</taxon>
        <taxon>Eubacteriales</taxon>
        <taxon>Clostridiaceae</taxon>
        <taxon>Clostridium</taxon>
    </lineage>
</organism>
<dbReference type="PANTHER" id="PTHR30469:SF15">
    <property type="entry name" value="HLYD FAMILY OF SECRETION PROTEINS"/>
    <property type="match status" value="1"/>
</dbReference>
<gene>
    <name evidence="3" type="primary">mdtA</name>
    <name evidence="3" type="ORF">CLTHE_15920</name>
</gene>
<protein>
    <submittedName>
        <fullName evidence="3">Multidrug resistance protein MdtA</fullName>
    </submittedName>
</protein>
<dbReference type="GO" id="GO:0015562">
    <property type="term" value="F:efflux transmembrane transporter activity"/>
    <property type="evidence" value="ECO:0007669"/>
    <property type="project" value="TreeGrafter"/>
</dbReference>
<feature type="coiled-coil region" evidence="1">
    <location>
        <begin position="126"/>
        <end position="199"/>
    </location>
</feature>
<proteinExistence type="predicted"/>
<comment type="caution">
    <text evidence="3">The sequence shown here is derived from an EMBL/GenBank/DDBJ whole genome shotgun (WGS) entry which is preliminary data.</text>
</comment>
<evidence type="ECO:0000259" key="2">
    <source>
        <dbReference type="Pfam" id="PF25989"/>
    </source>
</evidence>
<dbReference type="OrthoDB" id="9810430at2"/>
<evidence type="ECO:0000313" key="4">
    <source>
        <dbReference type="Proteomes" id="UP000191448"/>
    </source>
</evidence>
<evidence type="ECO:0000313" key="3">
    <source>
        <dbReference type="EMBL" id="OPX48020.1"/>
    </source>
</evidence>
<dbReference type="AlphaFoldDB" id="A0A1V4SVG7"/>
<keyword evidence="1" id="KW-0175">Coiled coil</keyword>
<dbReference type="Gene3D" id="2.40.50.100">
    <property type="match status" value="1"/>
</dbReference>
<accession>A0A1V4SVG7</accession>
<dbReference type="EMBL" id="LTAY01000037">
    <property type="protein sequence ID" value="OPX48020.1"/>
    <property type="molecule type" value="Genomic_DNA"/>
</dbReference>
<dbReference type="PANTHER" id="PTHR30469">
    <property type="entry name" value="MULTIDRUG RESISTANCE PROTEIN MDTA"/>
    <property type="match status" value="1"/>
</dbReference>
<dbReference type="GO" id="GO:1990281">
    <property type="term" value="C:efflux pump complex"/>
    <property type="evidence" value="ECO:0007669"/>
    <property type="project" value="TreeGrafter"/>
</dbReference>
<dbReference type="Gene3D" id="2.40.30.170">
    <property type="match status" value="1"/>
</dbReference>
<feature type="domain" description="YknX-like C-terminal permuted SH3-like" evidence="2">
    <location>
        <begin position="372"/>
        <end position="433"/>
    </location>
</feature>
<reference evidence="3 4" key="1">
    <citation type="submission" date="2016-02" db="EMBL/GenBank/DDBJ databases">
        <title>Genome sequence of Clostridium thermobutyricum DSM 4928.</title>
        <authorList>
            <person name="Poehlein A."/>
            <person name="Daniel R."/>
        </authorList>
    </citation>
    <scope>NUCLEOTIDE SEQUENCE [LARGE SCALE GENOMIC DNA]</scope>
    <source>
        <strain evidence="3 4">DSM 4928</strain>
    </source>
</reference>